<evidence type="ECO:0000313" key="13">
    <source>
        <dbReference type="Proteomes" id="UP000638263"/>
    </source>
</evidence>
<feature type="compositionally biased region" description="Low complexity" evidence="9">
    <location>
        <begin position="619"/>
        <end position="628"/>
    </location>
</feature>
<feature type="domain" description="ABC transporter" evidence="11">
    <location>
        <begin position="645"/>
        <end position="891"/>
    </location>
</feature>
<dbReference type="PANTHER" id="PTHR45772">
    <property type="entry name" value="CONSERVED COMPONENT OF ABC TRANSPORTER FOR NATURAL AMINO ACIDS-RELATED"/>
    <property type="match status" value="1"/>
</dbReference>
<accession>A0A917RLY8</accession>
<dbReference type="InterPro" id="IPR032823">
    <property type="entry name" value="BCA_ABC_TP_C"/>
</dbReference>
<evidence type="ECO:0000313" key="12">
    <source>
        <dbReference type="EMBL" id="GGL14842.1"/>
    </source>
</evidence>
<feature type="transmembrane region" description="Helical" evidence="10">
    <location>
        <begin position="540"/>
        <end position="567"/>
    </location>
</feature>
<organism evidence="12 13">
    <name type="scientific">Nocardia jinanensis</name>
    <dbReference type="NCBI Taxonomy" id="382504"/>
    <lineage>
        <taxon>Bacteria</taxon>
        <taxon>Bacillati</taxon>
        <taxon>Actinomycetota</taxon>
        <taxon>Actinomycetes</taxon>
        <taxon>Mycobacteriales</taxon>
        <taxon>Nocardiaceae</taxon>
        <taxon>Nocardia</taxon>
    </lineage>
</organism>
<keyword evidence="13" id="KW-1185">Reference proteome</keyword>
<feature type="transmembrane region" description="Helical" evidence="10">
    <location>
        <begin position="6"/>
        <end position="27"/>
    </location>
</feature>
<feature type="transmembrane region" description="Helical" evidence="10">
    <location>
        <begin position="61"/>
        <end position="84"/>
    </location>
</feature>
<gene>
    <name evidence="12" type="ORF">GCM10011588_31730</name>
</gene>
<dbReference type="Proteomes" id="UP000638263">
    <property type="component" value="Unassembled WGS sequence"/>
</dbReference>
<evidence type="ECO:0000256" key="10">
    <source>
        <dbReference type="SAM" id="Phobius"/>
    </source>
</evidence>
<feature type="transmembrane region" description="Helical" evidence="10">
    <location>
        <begin position="264"/>
        <end position="283"/>
    </location>
</feature>
<keyword evidence="3" id="KW-1003">Cell membrane</keyword>
<dbReference type="InterPro" id="IPR001851">
    <property type="entry name" value="ABC_transp_permease"/>
</dbReference>
<keyword evidence="2" id="KW-0813">Transport</keyword>
<dbReference type="GO" id="GO:0005524">
    <property type="term" value="F:ATP binding"/>
    <property type="evidence" value="ECO:0007669"/>
    <property type="project" value="UniProtKB-KW"/>
</dbReference>
<evidence type="ECO:0000256" key="6">
    <source>
        <dbReference type="ARBA" id="ARBA00022840"/>
    </source>
</evidence>
<evidence type="ECO:0000256" key="4">
    <source>
        <dbReference type="ARBA" id="ARBA00022692"/>
    </source>
</evidence>
<keyword evidence="7 10" id="KW-1133">Transmembrane helix</keyword>
<protein>
    <submittedName>
        <fullName evidence="12">Branched-chain amino acid ABC transporter permease/ATP-binding protein</fullName>
    </submittedName>
</protein>
<feature type="transmembrane region" description="Helical" evidence="10">
    <location>
        <begin position="304"/>
        <end position="327"/>
    </location>
</feature>
<evidence type="ECO:0000256" key="9">
    <source>
        <dbReference type="SAM" id="MobiDB-lite"/>
    </source>
</evidence>
<proteinExistence type="predicted"/>
<dbReference type="InterPro" id="IPR003593">
    <property type="entry name" value="AAA+_ATPase"/>
</dbReference>
<keyword evidence="4 10" id="KW-0812">Transmembrane</keyword>
<evidence type="ECO:0000256" key="7">
    <source>
        <dbReference type="ARBA" id="ARBA00022989"/>
    </source>
</evidence>
<dbReference type="RefSeq" id="WP_062999535.1">
    <property type="nucleotide sequence ID" value="NZ_BMMH01000006.1"/>
</dbReference>
<evidence type="ECO:0000256" key="2">
    <source>
        <dbReference type="ARBA" id="ARBA00022448"/>
    </source>
</evidence>
<dbReference type="PROSITE" id="PS50893">
    <property type="entry name" value="ABC_TRANSPORTER_2"/>
    <property type="match status" value="1"/>
</dbReference>
<dbReference type="SMART" id="SM00382">
    <property type="entry name" value="AAA"/>
    <property type="match status" value="1"/>
</dbReference>
<reference evidence="12" key="2">
    <citation type="submission" date="2020-09" db="EMBL/GenBank/DDBJ databases">
        <authorList>
            <person name="Sun Q."/>
            <person name="Zhou Y."/>
        </authorList>
    </citation>
    <scope>NUCLEOTIDE SEQUENCE</scope>
    <source>
        <strain evidence="12">CGMCC 4.3508</strain>
    </source>
</reference>
<feature type="transmembrane region" description="Helical" evidence="10">
    <location>
        <begin position="579"/>
        <end position="597"/>
    </location>
</feature>
<comment type="subcellular location">
    <subcellularLocation>
        <location evidence="1">Cell membrane</location>
        <topology evidence="1">Multi-pass membrane protein</topology>
    </subcellularLocation>
</comment>
<keyword evidence="5" id="KW-0547">Nucleotide-binding</keyword>
<dbReference type="GO" id="GO:0016887">
    <property type="term" value="F:ATP hydrolysis activity"/>
    <property type="evidence" value="ECO:0007669"/>
    <property type="project" value="InterPro"/>
</dbReference>
<dbReference type="InterPro" id="IPR027417">
    <property type="entry name" value="P-loop_NTPase"/>
</dbReference>
<dbReference type="CDD" id="cd03219">
    <property type="entry name" value="ABC_Mj1267_LivG_branched"/>
    <property type="match status" value="1"/>
</dbReference>
<feature type="region of interest" description="Disordered" evidence="9">
    <location>
        <begin position="619"/>
        <end position="638"/>
    </location>
</feature>
<feature type="transmembrane region" description="Helical" evidence="10">
    <location>
        <begin position="191"/>
        <end position="211"/>
    </location>
</feature>
<dbReference type="GO" id="GO:0015658">
    <property type="term" value="F:branched-chain amino acid transmembrane transporter activity"/>
    <property type="evidence" value="ECO:0007669"/>
    <property type="project" value="InterPro"/>
</dbReference>
<evidence type="ECO:0000259" key="11">
    <source>
        <dbReference type="PROSITE" id="PS50893"/>
    </source>
</evidence>
<dbReference type="InterPro" id="IPR051120">
    <property type="entry name" value="ABC_AA/LPS_Transport"/>
</dbReference>
<dbReference type="Pfam" id="PF02653">
    <property type="entry name" value="BPD_transp_2"/>
    <property type="match status" value="2"/>
</dbReference>
<evidence type="ECO:0000256" key="1">
    <source>
        <dbReference type="ARBA" id="ARBA00004651"/>
    </source>
</evidence>
<dbReference type="EMBL" id="BMMH01000006">
    <property type="protein sequence ID" value="GGL14842.1"/>
    <property type="molecule type" value="Genomic_DNA"/>
</dbReference>
<name>A0A917RLY8_9NOCA</name>
<evidence type="ECO:0000256" key="5">
    <source>
        <dbReference type="ARBA" id="ARBA00022741"/>
    </source>
</evidence>
<dbReference type="InterPro" id="IPR043428">
    <property type="entry name" value="LivM-like"/>
</dbReference>
<feature type="transmembrane region" description="Helical" evidence="10">
    <location>
        <begin position="34"/>
        <end position="55"/>
    </location>
</feature>
<evidence type="ECO:0000256" key="8">
    <source>
        <dbReference type="ARBA" id="ARBA00023136"/>
    </source>
</evidence>
<dbReference type="CDD" id="cd06581">
    <property type="entry name" value="TM_PBP1_LivM_like"/>
    <property type="match status" value="1"/>
</dbReference>
<feature type="transmembrane region" description="Helical" evidence="10">
    <location>
        <begin position="96"/>
        <end position="116"/>
    </location>
</feature>
<feature type="transmembrane region" description="Helical" evidence="10">
    <location>
        <begin position="239"/>
        <end position="258"/>
    </location>
</feature>
<dbReference type="GO" id="GO:0005886">
    <property type="term" value="C:plasma membrane"/>
    <property type="evidence" value="ECO:0007669"/>
    <property type="project" value="UniProtKB-SubCell"/>
</dbReference>
<dbReference type="Pfam" id="PF12399">
    <property type="entry name" value="BCA_ABC_TP_C"/>
    <property type="match status" value="1"/>
</dbReference>
<dbReference type="SUPFAM" id="SSF52540">
    <property type="entry name" value="P-loop containing nucleoside triphosphate hydrolases"/>
    <property type="match status" value="1"/>
</dbReference>
<feature type="transmembrane region" description="Helical" evidence="10">
    <location>
        <begin position="410"/>
        <end position="435"/>
    </location>
</feature>
<feature type="transmembrane region" description="Helical" evidence="10">
    <location>
        <begin position="136"/>
        <end position="159"/>
    </location>
</feature>
<dbReference type="InterPro" id="IPR003439">
    <property type="entry name" value="ABC_transporter-like_ATP-bd"/>
</dbReference>
<sequence>MNSYLPFVILGLTSGSIYGMAALGLVLTNKTSGLFNFAHGALAATGAYFFYWLYVTNGWPWWLAVLVVVGVLGPILGVGMELLARRLATAGTVFKVVGTIGIILVVQGLATIKYPAGSVTVPQFLPTRTFEVFGAAVSWAQVITVAVGVAAAILLYLFLRRTVTGKAMRGVVDDAELLALTGRNPATVRRIAWMIGTVLALLAGVLIAPNISLDAVVLTYLIVQAFGAAAIGAFASLPVAYLGGCVIGIVAALVTKWASFDAVLAGFPSALPFYVLFAVLLVLPRRKLVSEGAERAQLRVPWRAPPGVRIVAALGLSALLVLLPWIVGYDIASYTNGLIQVMLLLSLGLLVRTSGQVSLAHMAFAAVGAVSFSQLTVDHGWPWLLALLAAGLVAVPVGALLAVPASRLSGLYLALATFGFGVAVEYMVYPLGWMFTTDPLGRLMPYPSFAQDDRSYYYVVLGVVVLTAVIVVVLTETRLGRLGRGMADSPVAIATSGLDLRVTRVLVFCISAFFASVAGALLGVLLTTATAESYPSFQSLVLLAVLALAPFGAPWYAFVAAAGVAIVPIYFTSADATNWLNVAFGGFAVLVAVQGGAPGTPPAVQRFFERFAFRRPAASAAPAGEQPEPVTPRGVHPAAAGDPALEISGLTVRHGGLIAVDNLTLRAPMGRITGLIGPNGAGKTTTFNACTGLVRPAAGRIRLHGRDVTDRGPAVRGRLGLGRTFQHIELGDSLTVQQNVGLGREAAIGGANPLWQLLSRPADRVQIATATRRALALCGLEHLADRLAGELSTGDRRLVELARCLAGRFDVLLLDEPSAGLDRAERARFARLLREINEVRGDAILLVEHDMSLVMELCDYIYVLDFGELIFEGTPEQVRDSPVVQAAYLGTDAAPALPRALPVEADHG</sequence>
<reference evidence="12" key="1">
    <citation type="journal article" date="2014" name="Int. J. Syst. Evol. Microbiol.">
        <title>Complete genome sequence of Corynebacterium casei LMG S-19264T (=DSM 44701T), isolated from a smear-ripened cheese.</title>
        <authorList>
            <consortium name="US DOE Joint Genome Institute (JGI-PGF)"/>
            <person name="Walter F."/>
            <person name="Albersmeier A."/>
            <person name="Kalinowski J."/>
            <person name="Ruckert C."/>
        </authorList>
    </citation>
    <scope>NUCLEOTIDE SEQUENCE</scope>
    <source>
        <strain evidence="12">CGMCC 4.3508</strain>
    </source>
</reference>
<comment type="caution">
    <text evidence="12">The sequence shown here is derived from an EMBL/GenBank/DDBJ whole genome shotgun (WGS) entry which is preliminary data.</text>
</comment>
<keyword evidence="8 10" id="KW-0472">Membrane</keyword>
<feature type="transmembrane region" description="Helical" evidence="10">
    <location>
        <begin position="455"/>
        <end position="474"/>
    </location>
</feature>
<dbReference type="Gene3D" id="3.40.50.300">
    <property type="entry name" value="P-loop containing nucleotide triphosphate hydrolases"/>
    <property type="match status" value="1"/>
</dbReference>
<dbReference type="AlphaFoldDB" id="A0A917RLY8"/>
<dbReference type="Pfam" id="PF00005">
    <property type="entry name" value="ABC_tran"/>
    <property type="match status" value="1"/>
</dbReference>
<keyword evidence="6" id="KW-0067">ATP-binding</keyword>
<feature type="transmembrane region" description="Helical" evidence="10">
    <location>
        <begin position="383"/>
        <end position="403"/>
    </location>
</feature>
<dbReference type="CDD" id="cd06582">
    <property type="entry name" value="TM_PBP1_LivH_like"/>
    <property type="match status" value="1"/>
</dbReference>
<feature type="transmembrane region" description="Helical" evidence="10">
    <location>
        <begin position="505"/>
        <end position="528"/>
    </location>
</feature>
<evidence type="ECO:0000256" key="3">
    <source>
        <dbReference type="ARBA" id="ARBA00022475"/>
    </source>
</evidence>